<dbReference type="Pfam" id="PF02687">
    <property type="entry name" value="FtsX"/>
    <property type="match status" value="2"/>
</dbReference>
<dbReference type="PANTHER" id="PTHR30572:SF4">
    <property type="entry name" value="ABC TRANSPORTER PERMEASE YTRF"/>
    <property type="match status" value="1"/>
</dbReference>
<evidence type="ECO:0000259" key="8">
    <source>
        <dbReference type="Pfam" id="PF02687"/>
    </source>
</evidence>
<reference evidence="10 11" key="1">
    <citation type="submission" date="2020-08" db="EMBL/GenBank/DDBJ databases">
        <title>Genomic Encyclopedia of Type Strains, Phase IV (KMG-IV): sequencing the most valuable type-strain genomes for metagenomic binning, comparative biology and taxonomic classification.</title>
        <authorList>
            <person name="Goeker M."/>
        </authorList>
    </citation>
    <scope>NUCLEOTIDE SEQUENCE [LARGE SCALE GENOMIC DNA]</scope>
    <source>
        <strain evidence="10 11">DSM 103733</strain>
    </source>
</reference>
<dbReference type="AlphaFoldDB" id="A0A841JY54"/>
<gene>
    <name evidence="10" type="ORF">HNQ77_003516</name>
</gene>
<feature type="domain" description="MacB-like periplasmic core" evidence="9">
    <location>
        <begin position="97"/>
        <end position="315"/>
    </location>
</feature>
<comment type="caution">
    <text evidence="10">The sequence shown here is derived from an EMBL/GenBank/DDBJ whole genome shotgun (WGS) entry which is preliminary data.</text>
</comment>
<evidence type="ECO:0000256" key="1">
    <source>
        <dbReference type="ARBA" id="ARBA00004651"/>
    </source>
</evidence>
<comment type="similarity">
    <text evidence="6">Belongs to the ABC-4 integral membrane protein family.</text>
</comment>
<evidence type="ECO:0000256" key="3">
    <source>
        <dbReference type="ARBA" id="ARBA00022692"/>
    </source>
</evidence>
<proteinExistence type="inferred from homology"/>
<feature type="transmembrane region" description="Helical" evidence="7">
    <location>
        <begin position="758"/>
        <end position="785"/>
    </location>
</feature>
<keyword evidence="4 7" id="KW-1133">Transmembrane helix</keyword>
<evidence type="ECO:0000256" key="5">
    <source>
        <dbReference type="ARBA" id="ARBA00023136"/>
    </source>
</evidence>
<feature type="transmembrane region" description="Helical" evidence="7">
    <location>
        <begin position="497"/>
        <end position="517"/>
    </location>
</feature>
<feature type="transmembrane region" description="Helical" evidence="7">
    <location>
        <begin position="816"/>
        <end position="834"/>
    </location>
</feature>
<feature type="transmembrane region" description="Helical" evidence="7">
    <location>
        <begin position="351"/>
        <end position="374"/>
    </location>
</feature>
<evidence type="ECO:0000256" key="4">
    <source>
        <dbReference type="ARBA" id="ARBA00022989"/>
    </source>
</evidence>
<dbReference type="RefSeq" id="WP_231581454.1">
    <property type="nucleotide sequence ID" value="NZ_JACHEK010000007.1"/>
</dbReference>
<dbReference type="Pfam" id="PF12704">
    <property type="entry name" value="MacB_PCD"/>
    <property type="match status" value="2"/>
</dbReference>
<dbReference type="InterPro" id="IPR017800">
    <property type="entry name" value="ADOP"/>
</dbReference>
<keyword evidence="5 7" id="KW-0472">Membrane</keyword>
<feature type="domain" description="ABC3 transporter permease C-terminal" evidence="8">
    <location>
        <begin position="764"/>
        <end position="876"/>
    </location>
</feature>
<feature type="transmembrane region" description="Helical" evidence="7">
    <location>
        <begin position="846"/>
        <end position="869"/>
    </location>
</feature>
<dbReference type="GO" id="GO:0005886">
    <property type="term" value="C:plasma membrane"/>
    <property type="evidence" value="ECO:0007669"/>
    <property type="project" value="UniProtKB-SubCell"/>
</dbReference>
<dbReference type="InterPro" id="IPR047928">
    <property type="entry name" value="Perm_prefix_1"/>
</dbReference>
<organism evidence="10 11">
    <name type="scientific">Silvibacterium bohemicum</name>
    <dbReference type="NCBI Taxonomy" id="1577686"/>
    <lineage>
        <taxon>Bacteria</taxon>
        <taxon>Pseudomonadati</taxon>
        <taxon>Acidobacteriota</taxon>
        <taxon>Terriglobia</taxon>
        <taxon>Terriglobales</taxon>
        <taxon>Acidobacteriaceae</taxon>
        <taxon>Silvibacterium</taxon>
    </lineage>
</organism>
<feature type="transmembrane region" description="Helical" evidence="7">
    <location>
        <begin position="448"/>
        <end position="467"/>
    </location>
</feature>
<evidence type="ECO:0000259" key="9">
    <source>
        <dbReference type="Pfam" id="PF12704"/>
    </source>
</evidence>
<dbReference type="InterPro" id="IPR003838">
    <property type="entry name" value="ABC3_permease_C"/>
</dbReference>
<accession>A0A841JY54</accession>
<dbReference type="GO" id="GO:0022857">
    <property type="term" value="F:transmembrane transporter activity"/>
    <property type="evidence" value="ECO:0007669"/>
    <property type="project" value="TreeGrafter"/>
</dbReference>
<dbReference type="EMBL" id="JACHEK010000007">
    <property type="protein sequence ID" value="MBB6145555.1"/>
    <property type="molecule type" value="Genomic_DNA"/>
</dbReference>
<evidence type="ECO:0000313" key="10">
    <source>
        <dbReference type="EMBL" id="MBB6145555.1"/>
    </source>
</evidence>
<feature type="transmembrane region" description="Helical" evidence="7">
    <location>
        <begin position="406"/>
        <end position="428"/>
    </location>
</feature>
<evidence type="ECO:0000313" key="11">
    <source>
        <dbReference type="Proteomes" id="UP000538666"/>
    </source>
</evidence>
<feature type="domain" description="ABC3 transporter permease C-terminal" evidence="8">
    <location>
        <begin position="358"/>
        <end position="468"/>
    </location>
</feature>
<dbReference type="Proteomes" id="UP000538666">
    <property type="component" value="Unassembled WGS sequence"/>
</dbReference>
<name>A0A841JY54_9BACT</name>
<keyword evidence="3 7" id="KW-0812">Transmembrane</keyword>
<dbReference type="InterPro" id="IPR050250">
    <property type="entry name" value="Macrolide_Exporter_MacB"/>
</dbReference>
<feature type="domain" description="MacB-like periplasmic core" evidence="9">
    <location>
        <begin position="590"/>
        <end position="712"/>
    </location>
</feature>
<sequence length="883" mass="95908">MRWFHQLGMRVWMLVGRGRAGAQLDSELQFHLEQQMAENRAAGMSAEEARQAALRVFGNPAALRDQARETWSWQWLEQLLRDVRLSTRSLLRTPGFSLVAIAVLALGIGANVALFTLVHSVLLKPLPFPEPDRLVRIFEADARGRFKDNIVAGGDFADWQVRSQSFEQMAIKRWQHHSLSGTQGQLPEIVEGQTASWNLFSILGVKPALGRFFSPSDDRPQAAATVVLSQSLWKRRYGGDPAIIGRTILLDANPYTVIGVLPAWFTYPDSRVQLWTALYHEKSPLIMTAHEAHNFDVVARLKPGVSMEQATAEVSGIQAQIRRQFPSGPVNDAVNLRPILDAEVHGVKEGFYALLAATGCLLLIACLNIANLLVARAAARQKEMAIRTALGGSRGRLVRAQVMESVVLAVAGGVAGVALAYAALQWFVSTRPEIPRLDAIHLDGMTMAFAGAAMLVCGLVAGVIPALSSSDRHVLEALQESARSHGGSHGKVRLRRALLALEVGLTVVLLVGAGLLLKTYHRLRSVDMGANVESVLTMTLDLPKGSYKDAPGIVSFYERLLEQVRSLPGVRGAGLSTTLPGEGHHRDDTFTIAEHPPLPTGQLLDASTYFADPDYFKTMQIPLIRGRVFVNDERLERAKTVVISQTLAHTYFPGEDPIGRHIVISVVDPEARSYEIVGVVGDTREDPAAPVAPAFYFPFLGGSERTVSLVVRTATDPLSLALPIQRLISGMDRNLSVADVLTMEQVATRSLADTSLDAMLLTGFGGLSLLLAAVGLFGVLSYMVAQRTTEIGVRIALGARRDQVVRQFLGDGLKPAVYGLGIGLAASAVVTRLLRSLLYMTQALDPMVLVTVSLTLLVVAALACILPAWQASRLDPMQALRRE</sequence>
<dbReference type="PANTHER" id="PTHR30572">
    <property type="entry name" value="MEMBRANE COMPONENT OF TRANSPORTER-RELATED"/>
    <property type="match status" value="1"/>
</dbReference>
<evidence type="ECO:0000256" key="6">
    <source>
        <dbReference type="ARBA" id="ARBA00038076"/>
    </source>
</evidence>
<evidence type="ECO:0000256" key="2">
    <source>
        <dbReference type="ARBA" id="ARBA00022475"/>
    </source>
</evidence>
<protein>
    <submittedName>
        <fullName evidence="10">Putative ABC transport system permease protein</fullName>
    </submittedName>
</protein>
<feature type="transmembrane region" description="Helical" evidence="7">
    <location>
        <begin position="96"/>
        <end position="118"/>
    </location>
</feature>
<dbReference type="NCBIfam" id="NF038403">
    <property type="entry name" value="perm_prefix_1"/>
    <property type="match status" value="1"/>
</dbReference>
<dbReference type="InterPro" id="IPR025857">
    <property type="entry name" value="MacB_PCD"/>
</dbReference>
<keyword evidence="11" id="KW-1185">Reference proteome</keyword>
<evidence type="ECO:0000256" key="7">
    <source>
        <dbReference type="SAM" id="Phobius"/>
    </source>
</evidence>
<keyword evidence="2" id="KW-1003">Cell membrane</keyword>
<comment type="subcellular location">
    <subcellularLocation>
        <location evidence="1">Cell membrane</location>
        <topology evidence="1">Multi-pass membrane protein</topology>
    </subcellularLocation>
</comment>
<dbReference type="NCBIfam" id="TIGR03434">
    <property type="entry name" value="ADOP"/>
    <property type="match status" value="1"/>
</dbReference>